<dbReference type="Proteomes" id="UP001234343">
    <property type="component" value="Unassembled WGS sequence"/>
</dbReference>
<accession>A0ABT7T1H4</accession>
<evidence type="ECO:0000313" key="3">
    <source>
        <dbReference type="Proteomes" id="UP001234343"/>
    </source>
</evidence>
<feature type="chain" id="PRO_5045841405" description="TonB C-terminal domain-containing protein" evidence="1">
    <location>
        <begin position="18"/>
        <end position="126"/>
    </location>
</feature>
<protein>
    <recommendedName>
        <fullName evidence="4">TonB C-terminal domain-containing protein</fullName>
    </recommendedName>
</protein>
<reference evidence="2 3" key="1">
    <citation type="submission" date="2023-06" db="EMBL/GenBank/DDBJ databases">
        <title>Alteromonas sp. ASW11-36 isolated from intertidal sand.</title>
        <authorList>
            <person name="Li Y."/>
        </authorList>
    </citation>
    <scope>NUCLEOTIDE SEQUENCE [LARGE SCALE GENOMIC DNA]</scope>
    <source>
        <strain evidence="2 3">ASW11-36</strain>
    </source>
</reference>
<feature type="signal peptide" evidence="1">
    <location>
        <begin position="1"/>
        <end position="17"/>
    </location>
</feature>
<evidence type="ECO:0000313" key="2">
    <source>
        <dbReference type="EMBL" id="MDM7861647.1"/>
    </source>
</evidence>
<keyword evidence="1" id="KW-0732">Signal</keyword>
<gene>
    <name evidence="2" type="ORF">QTP81_13685</name>
</gene>
<organism evidence="2 3">
    <name type="scientific">Alteromonas arenosi</name>
    <dbReference type="NCBI Taxonomy" id="3055817"/>
    <lineage>
        <taxon>Bacteria</taxon>
        <taxon>Pseudomonadati</taxon>
        <taxon>Pseudomonadota</taxon>
        <taxon>Gammaproteobacteria</taxon>
        <taxon>Alteromonadales</taxon>
        <taxon>Alteromonadaceae</taxon>
        <taxon>Alteromonas/Salinimonas group</taxon>
        <taxon>Alteromonas</taxon>
    </lineage>
</organism>
<evidence type="ECO:0000256" key="1">
    <source>
        <dbReference type="SAM" id="SignalP"/>
    </source>
</evidence>
<dbReference type="EMBL" id="JAUCBP010000012">
    <property type="protein sequence ID" value="MDM7861647.1"/>
    <property type="molecule type" value="Genomic_DNA"/>
</dbReference>
<name>A0ABT7T1H4_9ALTE</name>
<sequence length="126" mass="13902">MKKLLLLLTVFSTTVLATSYTFVPEGYSLQYFPTPEFSELLEVSETTGTLEATVSIGKKGKVTEVSDLKITPDNLPTQPVLEALNNATFLVINGDTLENGKILISFPINQKNRVKYDFSGIDTHET</sequence>
<evidence type="ECO:0008006" key="4">
    <source>
        <dbReference type="Google" id="ProtNLM"/>
    </source>
</evidence>
<comment type="caution">
    <text evidence="2">The sequence shown here is derived from an EMBL/GenBank/DDBJ whole genome shotgun (WGS) entry which is preliminary data.</text>
</comment>
<keyword evidence="3" id="KW-1185">Reference proteome</keyword>
<proteinExistence type="predicted"/>
<dbReference type="RefSeq" id="WP_289366292.1">
    <property type="nucleotide sequence ID" value="NZ_JAUCBP010000012.1"/>
</dbReference>